<dbReference type="PANTHER" id="PTHR44858">
    <property type="entry name" value="TETRATRICOPEPTIDE REPEAT PROTEIN 6"/>
    <property type="match status" value="1"/>
</dbReference>
<evidence type="ECO:0000256" key="2">
    <source>
        <dbReference type="ARBA" id="ARBA00022803"/>
    </source>
</evidence>
<dbReference type="InterPro" id="IPR050498">
    <property type="entry name" value="Ycf3"/>
</dbReference>
<dbReference type="PANTHER" id="PTHR44858:SF1">
    <property type="entry name" value="UDP-N-ACETYLGLUCOSAMINE--PEPTIDE N-ACETYLGLUCOSAMINYLTRANSFERASE SPINDLY-RELATED"/>
    <property type="match status" value="1"/>
</dbReference>
<protein>
    <submittedName>
        <fullName evidence="4">SH3 domain protein</fullName>
    </submittedName>
</protein>
<keyword evidence="1" id="KW-0677">Repeat</keyword>
<proteinExistence type="predicted"/>
<accession>A0A5E8HFW3</accession>
<dbReference type="GO" id="GO:0009279">
    <property type="term" value="C:cell outer membrane"/>
    <property type="evidence" value="ECO:0007669"/>
    <property type="project" value="TreeGrafter"/>
</dbReference>
<dbReference type="SMART" id="SM00028">
    <property type="entry name" value="TPR"/>
    <property type="match status" value="5"/>
</dbReference>
<dbReference type="GO" id="GO:0046813">
    <property type="term" value="P:receptor-mediated virion attachment to host cell"/>
    <property type="evidence" value="ECO:0007669"/>
    <property type="project" value="TreeGrafter"/>
</dbReference>
<evidence type="ECO:0000313" key="4">
    <source>
        <dbReference type="EMBL" id="EOQ89633.1"/>
    </source>
</evidence>
<dbReference type="InterPro" id="IPR011990">
    <property type="entry name" value="TPR-like_helical_dom_sf"/>
</dbReference>
<dbReference type="OrthoDB" id="336697at2"/>
<dbReference type="InterPro" id="IPR019734">
    <property type="entry name" value="TPR_rpt"/>
</dbReference>
<gene>
    <name evidence="4" type="ORF">LEP1GSC202_0773</name>
</gene>
<dbReference type="PROSITE" id="PS51781">
    <property type="entry name" value="SH3B"/>
    <property type="match status" value="1"/>
</dbReference>
<organism evidence="4 5">
    <name type="scientific">Leptospira yanagawae serovar Saopaulo str. Sao Paulo = ATCC 700523</name>
    <dbReference type="NCBI Taxonomy" id="1249483"/>
    <lineage>
        <taxon>Bacteria</taxon>
        <taxon>Pseudomonadati</taxon>
        <taxon>Spirochaetota</taxon>
        <taxon>Spirochaetia</taxon>
        <taxon>Leptospirales</taxon>
        <taxon>Leptospiraceae</taxon>
        <taxon>Leptospira</taxon>
    </lineage>
</organism>
<feature type="domain" description="SH3b" evidence="3">
    <location>
        <begin position="39"/>
        <end position="112"/>
    </location>
</feature>
<dbReference type="SUPFAM" id="SSF48452">
    <property type="entry name" value="TPR-like"/>
    <property type="match status" value="1"/>
</dbReference>
<dbReference type="EMBL" id="AOGX02000015">
    <property type="protein sequence ID" value="EOQ89633.1"/>
    <property type="molecule type" value="Genomic_DNA"/>
</dbReference>
<dbReference type="SMART" id="SM00287">
    <property type="entry name" value="SH3b"/>
    <property type="match status" value="1"/>
</dbReference>
<dbReference type="AlphaFoldDB" id="A0A5E8HFW3"/>
<reference evidence="4 5" key="1">
    <citation type="submission" date="2013-04" db="EMBL/GenBank/DDBJ databases">
        <authorList>
            <person name="Harkins D.M."/>
            <person name="Durkin A.S."/>
            <person name="Brinkac L.M."/>
            <person name="Haft D.H."/>
            <person name="Selengut J.D."/>
            <person name="Sanka R."/>
            <person name="DePew J."/>
            <person name="Purushe J."/>
            <person name="Hartskeerl R.A."/>
            <person name="Ahmed A."/>
            <person name="van der Linden H."/>
            <person name="Goris M.G.A."/>
            <person name="Vinetz J.M."/>
            <person name="Sutton G.G."/>
            <person name="Nierman W.C."/>
            <person name="Fouts D.E."/>
        </authorList>
    </citation>
    <scope>NUCLEOTIDE SEQUENCE [LARGE SCALE GENOMIC DNA]</scope>
    <source>
        <strain evidence="4 5">Sao Paulo</strain>
    </source>
</reference>
<dbReference type="Gene3D" id="2.30.30.40">
    <property type="entry name" value="SH3 Domains"/>
    <property type="match status" value="1"/>
</dbReference>
<dbReference type="STRING" id="1249483.LEP1GSC202_0773"/>
<dbReference type="RefSeq" id="WP_015677206.1">
    <property type="nucleotide sequence ID" value="NZ_AOGX02000015.1"/>
</dbReference>
<comment type="caution">
    <text evidence="4">The sequence shown here is derived from an EMBL/GenBank/DDBJ whole genome shotgun (WGS) entry which is preliminary data.</text>
</comment>
<evidence type="ECO:0000313" key="5">
    <source>
        <dbReference type="Proteomes" id="UP000013996"/>
    </source>
</evidence>
<dbReference type="Pfam" id="PF13181">
    <property type="entry name" value="TPR_8"/>
    <property type="match status" value="1"/>
</dbReference>
<keyword evidence="2" id="KW-0802">TPR repeat</keyword>
<evidence type="ECO:0000259" key="3">
    <source>
        <dbReference type="PROSITE" id="PS51781"/>
    </source>
</evidence>
<evidence type="ECO:0000256" key="1">
    <source>
        <dbReference type="ARBA" id="ARBA00022737"/>
    </source>
</evidence>
<dbReference type="Gene3D" id="1.25.40.10">
    <property type="entry name" value="Tetratricopeptide repeat domain"/>
    <property type="match status" value="2"/>
</dbReference>
<dbReference type="InterPro" id="IPR003646">
    <property type="entry name" value="SH3-like_bac-type"/>
</dbReference>
<dbReference type="Pfam" id="PF08239">
    <property type="entry name" value="SH3_3"/>
    <property type="match status" value="1"/>
</dbReference>
<sequence length="351" mass="40429">MKKSLIRFECIFTYFLVLSFCIWNCSTGKDGKSIANKNSNIGYITAKSGLFLRENPGKKFPKVTLVPHGEKVNILEYANTTDFIDGIEAKWVKAKYKNLEGWMFSGYLSDTPFAHSVSSSIADITYFQDDTYDIDTELKSRCPIQNDILCILNTAISYSNSNYYKKSIAANSKALALDPKNYIGLNNRGFGYLVIKELDKSLDDLNLSIEYRPTYNAYYLRSRIHLERKQYEKVSADLNQALQLNAQDCISYSLLGWNYLLLEKWELAKSTLMKSIDCDPSDSYSYANLANYYWKAKRDKKNALAFIEKSLQHGYTDYASFYKVDSDGKFLKGLSQTDEFNQLIDRYRKKK</sequence>
<name>A0A5E8HFW3_9LEPT</name>
<dbReference type="Proteomes" id="UP000013996">
    <property type="component" value="Unassembled WGS sequence"/>
</dbReference>